<dbReference type="InterPro" id="IPR011010">
    <property type="entry name" value="DNA_brk_join_enz"/>
</dbReference>
<dbReference type="Proteomes" id="UP000035932">
    <property type="component" value="Unassembled WGS sequence"/>
</dbReference>
<dbReference type="PATRIC" id="fig|66430.4.peg.3249"/>
<dbReference type="GO" id="GO:0003677">
    <property type="term" value="F:DNA binding"/>
    <property type="evidence" value="ECO:0007669"/>
    <property type="project" value="InterPro"/>
</dbReference>
<protein>
    <recommendedName>
        <fullName evidence="2">Tyr recombinase domain-containing protein</fullName>
    </recommendedName>
</protein>
<proteinExistence type="predicted"/>
<dbReference type="InterPro" id="IPR002104">
    <property type="entry name" value="Integrase_catalytic"/>
</dbReference>
<feature type="domain" description="Tyr recombinase" evidence="2">
    <location>
        <begin position="467"/>
        <end position="679"/>
    </location>
</feature>
<evidence type="ECO:0000256" key="1">
    <source>
        <dbReference type="ARBA" id="ARBA00023172"/>
    </source>
</evidence>
<dbReference type="PROSITE" id="PS51898">
    <property type="entry name" value="TYR_RECOMBINASE"/>
    <property type="match status" value="1"/>
</dbReference>
<dbReference type="CDD" id="cd00397">
    <property type="entry name" value="DNA_BRE_C"/>
    <property type="match status" value="1"/>
</dbReference>
<accession>A0A0J7A908</accession>
<sequence>MTSPAVLAAEPLAPVVPLDSTAWMSWLQARVDPLWRPGEWSQQDWFFDGDVDNPRTAASRCLTASCWTLMPSRNLFCRHCLDAHKASLLSREEFAASYKRPRRIRTQRGSDREPCVLARPSGRCERPAHSGGLCRTHYSRWRRRPDQQVSVEEWLATTTAEPLQAKPTCVVRGCANQRVISGLCNTHLQSWEREKRAGATRDPEQWARQAAKRLLTNQFSLRDLAEPVRWEFLYGLQQRDARGGVIEPVAARQLARRLEGVPSLLAVDVESFVEGIAKQHNLTSLIREVVRALRRAALSFRGLEPTDVDSWDLGWLDLRSSALGGRRHRPGQVDASAIHQQWFRDVIKSWATSVSLDSGKFKRVFTACVVASDAMHARPGGGQDHTKLRFADMQAVFTAMSRIRRTTDDELASKSWRQHSFSCFLEIVDFGRKTDMLPGMPGSFDRDKTLVLPPEETTEDAAGRAVPEPVIAQLDAHLALMGASFSYGEMARADIELMMQTAYLVLRDTGRRPIEVASLSLKCLETRGDENTLVWDNVKKRRYGRKLPITRETATVIRTWQARRRQMEVPSRSRKYLFPSITDRSGFAHMDASSLANALREWVAAIPLLLSDELDGQGRRMPFDRTLIFPYAFRHAYAQRHADAGVPVDVLRELMDHRSIVTTMSYYQVSLKRKREAITTLRKHTVDRSGRPAPFTSPTDYEAQSVAVPFGNCREPSNVKAGGKACAIRFQCAGCGFYRPDPSYLPAIEEHVNDLRADRETAKAMDADDFVVRNLGDQITAFTNVADTMRDRLSSLPKDEREEIEEASAVLRKVRATREHKLLPLTVIRKETPDAG</sequence>
<evidence type="ECO:0000313" key="4">
    <source>
        <dbReference type="Proteomes" id="UP000035932"/>
    </source>
</evidence>
<name>A0A0J7A908_9ACTN</name>
<dbReference type="EMBL" id="LFML01000159">
    <property type="protein sequence ID" value="KMO93791.1"/>
    <property type="molecule type" value="Genomic_DNA"/>
</dbReference>
<dbReference type="Gene3D" id="1.10.443.10">
    <property type="entry name" value="Intergrase catalytic core"/>
    <property type="match status" value="1"/>
</dbReference>
<dbReference type="GO" id="GO:0006310">
    <property type="term" value="P:DNA recombination"/>
    <property type="evidence" value="ECO:0007669"/>
    <property type="project" value="UniProtKB-KW"/>
</dbReference>
<gene>
    <name evidence="3" type="ORF">ACS04_32960</name>
</gene>
<dbReference type="GO" id="GO:0015074">
    <property type="term" value="P:DNA integration"/>
    <property type="evidence" value="ECO:0007669"/>
    <property type="project" value="InterPro"/>
</dbReference>
<keyword evidence="4" id="KW-1185">Reference proteome</keyword>
<keyword evidence="1" id="KW-0233">DNA recombination</keyword>
<dbReference type="AlphaFoldDB" id="A0A0J7A908"/>
<dbReference type="SUPFAM" id="SSF56349">
    <property type="entry name" value="DNA breaking-rejoining enzymes"/>
    <property type="match status" value="1"/>
</dbReference>
<evidence type="ECO:0000313" key="3">
    <source>
        <dbReference type="EMBL" id="KMO93791.1"/>
    </source>
</evidence>
<reference evidence="3 4" key="1">
    <citation type="submission" date="2015-06" db="EMBL/GenBank/DDBJ databases">
        <title>Recapitulation of the evolution of biosynthetic gene clusters reveals hidden chemical diversity on bacterial genomes.</title>
        <authorList>
            <person name="Cruz-Morales P."/>
            <person name="Martinez-Guerrero C."/>
            <person name="Morales-Escalante M.A."/>
            <person name="Yanez-Guerra L.A."/>
            <person name="Kopp J.F."/>
            <person name="Feldmann J."/>
            <person name="Ramos-Aboites H.E."/>
            <person name="Barona-Gomez F."/>
        </authorList>
    </citation>
    <scope>NUCLEOTIDE SEQUENCE [LARGE SCALE GENOMIC DNA]</scope>
    <source>
        <strain evidence="3 4">ATCC 31245</strain>
    </source>
</reference>
<organism evidence="3 4">
    <name type="scientific">Streptomyces roseus</name>
    <dbReference type="NCBI Taxonomy" id="66430"/>
    <lineage>
        <taxon>Bacteria</taxon>
        <taxon>Bacillati</taxon>
        <taxon>Actinomycetota</taxon>
        <taxon>Actinomycetes</taxon>
        <taxon>Kitasatosporales</taxon>
        <taxon>Streptomycetaceae</taxon>
        <taxon>Streptomyces</taxon>
    </lineage>
</organism>
<comment type="caution">
    <text evidence="3">The sequence shown here is derived from an EMBL/GenBank/DDBJ whole genome shotgun (WGS) entry which is preliminary data.</text>
</comment>
<dbReference type="RefSeq" id="WP_048480526.1">
    <property type="nucleotide sequence ID" value="NZ_JBIRUD010000003.1"/>
</dbReference>
<dbReference type="InterPro" id="IPR013762">
    <property type="entry name" value="Integrase-like_cat_sf"/>
</dbReference>
<dbReference type="OrthoDB" id="8421690at2"/>
<dbReference type="Pfam" id="PF00589">
    <property type="entry name" value="Phage_integrase"/>
    <property type="match status" value="1"/>
</dbReference>
<dbReference type="STRING" id="66430.ACS04_32960"/>
<evidence type="ECO:0000259" key="2">
    <source>
        <dbReference type="PROSITE" id="PS51898"/>
    </source>
</evidence>